<dbReference type="InterPro" id="IPR007310">
    <property type="entry name" value="Aerobactin_biosyn_IucA/IucC_N"/>
</dbReference>
<dbReference type="InterPro" id="IPR022770">
    <property type="entry name" value="IucA/IucC-like_C"/>
</dbReference>
<name>A0ABP7NXF2_9GAMM</name>
<feature type="domain" description="Aerobactin siderophore biosynthesis IucA/IucC-like C-terminal" evidence="3">
    <location>
        <begin position="351"/>
        <end position="518"/>
    </location>
</feature>
<keyword evidence="5" id="KW-1185">Reference proteome</keyword>
<comment type="caution">
    <text evidence="4">The sequence shown here is derived from an EMBL/GenBank/DDBJ whole genome shotgun (WGS) entry which is preliminary data.</text>
</comment>
<dbReference type="Gene3D" id="1.10.510.40">
    <property type="match status" value="1"/>
</dbReference>
<dbReference type="PANTHER" id="PTHR34384:SF6">
    <property type="entry name" value="STAPHYLOFERRIN B SYNTHASE"/>
    <property type="match status" value="1"/>
</dbReference>
<proteinExistence type="predicted"/>
<comment type="pathway">
    <text evidence="1">Siderophore biosynthesis.</text>
</comment>
<accession>A0ABP7NXF2</accession>
<dbReference type="InterPro" id="IPR037455">
    <property type="entry name" value="LucA/IucC-like"/>
</dbReference>
<dbReference type="Pfam" id="PF04183">
    <property type="entry name" value="IucA_IucC"/>
    <property type="match status" value="1"/>
</dbReference>
<gene>
    <name evidence="4" type="ORF">GCM10022278_13050</name>
</gene>
<sequence>MSLDLDGLTLVCLVRVTAFGRIRLQDEQVHFLNQQGHTRLADWRSIVNALPVETTAKARLQAELGQTVRLCTWNNASLDGNSARRHLNQDALESAIHEGHLYHPSFKARLGFTLGDHVRFGPESAKGFALEWLAVRRTQLHHRLPEPAEAFAERELGREAWDHLGTALFMQQASWDDYMPVPIHPWQWQHLSQALQPALTRGDIIHLGLAGDEYCATQSLRTLQNRAWPSKANLKLPLNVVNTSSVRSLDSHSVCTAPVVSQWLRDVVATNAFLSERGLVILQEYAGLLYCPADACEAEALDGQLGAIWRESLHPYLQPDESAVPMTALMLTEADGKPFVHHWIVQHGLAAWLARLIEVAVLPVWHLFVEEGIAVEAHAQNSILIHRDGWPERLALRDFHDSVEYVEGFLKRPELKPDFAKLNAAYAQAPEDRYYWMSSIEALRELVMDTLFVFNLADLSWLLETHYDMPESLFWQHVRRHLLQHVQTRNTTAERWTAVDVDAGFVPAESLLAQKLGMAQQRHLIPNTLSPLQHKRSYAHVPCERHVL</sequence>
<dbReference type="Gene3D" id="6.10.250.3370">
    <property type="match status" value="1"/>
</dbReference>
<evidence type="ECO:0000313" key="4">
    <source>
        <dbReference type="EMBL" id="GAA3955883.1"/>
    </source>
</evidence>
<protein>
    <recommendedName>
        <fullName evidence="6">Siderophore synthetase component</fullName>
    </recommendedName>
</protein>
<dbReference type="EMBL" id="BAABBO010000007">
    <property type="protein sequence ID" value="GAA3955883.1"/>
    <property type="molecule type" value="Genomic_DNA"/>
</dbReference>
<evidence type="ECO:0000259" key="2">
    <source>
        <dbReference type="Pfam" id="PF04183"/>
    </source>
</evidence>
<evidence type="ECO:0000259" key="3">
    <source>
        <dbReference type="Pfam" id="PF06276"/>
    </source>
</evidence>
<evidence type="ECO:0000256" key="1">
    <source>
        <dbReference type="ARBA" id="ARBA00004924"/>
    </source>
</evidence>
<dbReference type="Proteomes" id="UP001501337">
    <property type="component" value="Unassembled WGS sequence"/>
</dbReference>
<dbReference type="PANTHER" id="PTHR34384">
    <property type="entry name" value="L-2,3-DIAMINOPROPANOATE--CITRATE LIGASE"/>
    <property type="match status" value="1"/>
</dbReference>
<dbReference type="Pfam" id="PF06276">
    <property type="entry name" value="FhuF"/>
    <property type="match status" value="1"/>
</dbReference>
<evidence type="ECO:0000313" key="5">
    <source>
        <dbReference type="Proteomes" id="UP001501337"/>
    </source>
</evidence>
<evidence type="ECO:0008006" key="6">
    <source>
        <dbReference type="Google" id="ProtNLM"/>
    </source>
</evidence>
<organism evidence="4 5">
    <name type="scientific">Allohahella marinimesophila</name>
    <dbReference type="NCBI Taxonomy" id="1054972"/>
    <lineage>
        <taxon>Bacteria</taxon>
        <taxon>Pseudomonadati</taxon>
        <taxon>Pseudomonadota</taxon>
        <taxon>Gammaproteobacteria</taxon>
        <taxon>Oceanospirillales</taxon>
        <taxon>Hahellaceae</taxon>
        <taxon>Allohahella</taxon>
    </lineage>
</organism>
<reference evidence="5" key="1">
    <citation type="journal article" date="2019" name="Int. J. Syst. Evol. Microbiol.">
        <title>The Global Catalogue of Microorganisms (GCM) 10K type strain sequencing project: providing services to taxonomists for standard genome sequencing and annotation.</title>
        <authorList>
            <consortium name="The Broad Institute Genomics Platform"/>
            <consortium name="The Broad Institute Genome Sequencing Center for Infectious Disease"/>
            <person name="Wu L."/>
            <person name="Ma J."/>
        </authorList>
    </citation>
    <scope>NUCLEOTIDE SEQUENCE [LARGE SCALE GENOMIC DNA]</scope>
    <source>
        <strain evidence="5">JCM 17555</strain>
    </source>
</reference>
<feature type="domain" description="Aerobactin siderophore biosynthesis IucA/IucC N-terminal" evidence="2">
    <location>
        <begin position="90"/>
        <end position="330"/>
    </location>
</feature>